<proteinExistence type="predicted"/>
<evidence type="ECO:0000313" key="4">
    <source>
        <dbReference type="Proteomes" id="UP001153069"/>
    </source>
</evidence>
<dbReference type="GO" id="GO:0045017">
    <property type="term" value="P:glycerolipid biosynthetic process"/>
    <property type="evidence" value="ECO:0007669"/>
    <property type="project" value="InterPro"/>
</dbReference>
<evidence type="ECO:0000259" key="2">
    <source>
        <dbReference type="Pfam" id="PF03007"/>
    </source>
</evidence>
<keyword evidence="4" id="KW-1185">Reference proteome</keyword>
<organism evidence="3 4">
    <name type="scientific">Seminavis robusta</name>
    <dbReference type="NCBI Taxonomy" id="568900"/>
    <lineage>
        <taxon>Eukaryota</taxon>
        <taxon>Sar</taxon>
        <taxon>Stramenopiles</taxon>
        <taxon>Ochrophyta</taxon>
        <taxon>Bacillariophyta</taxon>
        <taxon>Bacillariophyceae</taxon>
        <taxon>Bacillariophycidae</taxon>
        <taxon>Naviculales</taxon>
        <taxon>Naviculaceae</taxon>
        <taxon>Seminavis</taxon>
    </lineage>
</organism>
<dbReference type="InterPro" id="IPR004255">
    <property type="entry name" value="O-acyltransferase_WSD1_N"/>
</dbReference>
<dbReference type="OrthoDB" id="192440at2759"/>
<keyword evidence="1" id="KW-0732">Signal</keyword>
<dbReference type="EMBL" id="CAICTM010000189">
    <property type="protein sequence ID" value="CAB9504253.1"/>
    <property type="molecule type" value="Genomic_DNA"/>
</dbReference>
<evidence type="ECO:0000256" key="1">
    <source>
        <dbReference type="SAM" id="SignalP"/>
    </source>
</evidence>
<feature type="domain" description="O-acyltransferase WSD1-like N-terminal" evidence="2">
    <location>
        <begin position="54"/>
        <end position="239"/>
    </location>
</feature>
<gene>
    <name evidence="3" type="ORF">SEMRO_190_G082000.1</name>
</gene>
<reference evidence="3" key="1">
    <citation type="submission" date="2020-06" db="EMBL/GenBank/DDBJ databases">
        <authorList>
            <consortium name="Plant Systems Biology data submission"/>
        </authorList>
    </citation>
    <scope>NUCLEOTIDE SEQUENCE</scope>
    <source>
        <strain evidence="3">D6</strain>
    </source>
</reference>
<comment type="caution">
    <text evidence="3">The sequence shown here is derived from an EMBL/GenBank/DDBJ whole genome shotgun (WGS) entry which is preliminary data.</text>
</comment>
<feature type="chain" id="PRO_5040403907" description="O-acyltransferase WSD1-like N-terminal domain-containing protein" evidence="1">
    <location>
        <begin position="20"/>
        <end position="453"/>
    </location>
</feature>
<dbReference type="Pfam" id="PF03007">
    <property type="entry name" value="WS_DGAT_cat"/>
    <property type="match status" value="1"/>
</dbReference>
<name>A0A9N8HBQ0_9STRA</name>
<feature type="signal peptide" evidence="1">
    <location>
        <begin position="1"/>
        <end position="19"/>
    </location>
</feature>
<evidence type="ECO:0000313" key="3">
    <source>
        <dbReference type="EMBL" id="CAB9504253.1"/>
    </source>
</evidence>
<dbReference type="Proteomes" id="UP001153069">
    <property type="component" value="Unassembled WGS sequence"/>
</dbReference>
<dbReference type="AlphaFoldDB" id="A0A9N8HBQ0"/>
<accession>A0A9N8HBQ0</accession>
<protein>
    <recommendedName>
        <fullName evidence="2">O-acyltransferase WSD1-like N-terminal domain-containing protein</fullName>
    </recommendedName>
</protein>
<sequence>MFSMYYWLILAVVAALSLCLVLLLISGCSKQHDDETAVELLALEKGFARLVGGPMTMSTLTWFKGDCNKGVVERLQRRSEEILSANPWLGGRIVRRSGRLSLVFRPYDHLDPSLHVMRNPRTAKPLSKDVPYDELQSHLRNLIVKDGPRQVLWKVYIIPCCKKPTESFAVMCSMSHAIGDGHTFYRIHNMLLDPEEEVEALDPTRILSTEKQQEEIMGGRTGASMWQSSGFIANMVYGFDNALLTCKRKRRVVFLVDSDEMEAAKRRAISPNSPDGSFVSTNDVLTSWFLQKSRCKHGFMAVNLRGRLDGHSEALAGNYENVIFYELEDSATPGLVRQSIMPGTIEDDSSAPWLQRVVTRETPLPGFWAMASGSVAVATNWSTFAKPCALEGCQEEIHVPILNFGIAVPSTLAILIIFRSGPRGLAVLVAGTNDRIADLEKGAPFLTPESLEF</sequence>
<dbReference type="GO" id="GO:0004144">
    <property type="term" value="F:diacylglycerol O-acyltransferase activity"/>
    <property type="evidence" value="ECO:0007669"/>
    <property type="project" value="InterPro"/>
</dbReference>